<dbReference type="SUPFAM" id="SSF56300">
    <property type="entry name" value="Metallo-dependent phosphatases"/>
    <property type="match status" value="1"/>
</dbReference>
<dbReference type="PANTHER" id="PTHR10161">
    <property type="entry name" value="TARTRATE-RESISTANT ACID PHOSPHATASE TYPE 5"/>
    <property type="match status" value="1"/>
</dbReference>
<dbReference type="InterPro" id="IPR024927">
    <property type="entry name" value="Acid_PPase"/>
</dbReference>
<feature type="binding site" evidence="6">
    <location>
        <position position="222"/>
    </location>
    <ligand>
        <name>Fe cation</name>
        <dbReference type="ChEBI" id="CHEBI:24875"/>
        <label>2</label>
    </ligand>
</feature>
<evidence type="ECO:0000313" key="9">
    <source>
        <dbReference type="Proteomes" id="UP000250831"/>
    </source>
</evidence>
<comment type="caution">
    <text evidence="8">The sequence shown here is derived from an EMBL/GenBank/DDBJ whole genome shotgun (WGS) entry which is preliminary data.</text>
</comment>
<accession>A0A363NTH5</accession>
<dbReference type="InterPro" id="IPR029052">
    <property type="entry name" value="Metallo-depent_PP-like"/>
</dbReference>
<protein>
    <recommendedName>
        <fullName evidence="2 5">acid phosphatase</fullName>
        <ecNumber evidence="2 5">3.1.3.2</ecNumber>
    </recommendedName>
</protein>
<dbReference type="EMBL" id="QCXX01000003">
    <property type="protein sequence ID" value="PUV24033.1"/>
    <property type="molecule type" value="Genomic_DNA"/>
</dbReference>
<feature type="binding site" evidence="6">
    <location>
        <position position="92"/>
    </location>
    <ligand>
        <name>Fe cation</name>
        <dbReference type="ChEBI" id="CHEBI:24875"/>
        <label>1</label>
    </ligand>
</feature>
<sequence length="336" mass="38525">MKRRTFMKNSLGTAIAAGLGGISLDSFGAVKPTQLESEDIQQLLRPKDAFDLHFLAVGDWGRNGADHQLAVAEQMGRWADQHPNDFIISTGDNFYPSGVVSEHDPLWHYSFENIYTAFSLQWDWYPILGNHDYKSDPDAQVRYSGISRRWKMPSRYYSKTFTLKDGKKVLMAFIDTNPMIPEFYSNSEYGPHVVGQQPEKQLAWLDQLLEDSDAHWKIVVGHHPLYTAGPRTANYDTLAVRKVLESLFEKRRVDIYLSGHEHSLQHLKVEGKIFHQFISGAGPEVTPVKTDLPYSRFVKDQYGFFYFSISSDEVKCQIIDHQGQELYLFNIFKSSS</sequence>
<evidence type="ECO:0000256" key="2">
    <source>
        <dbReference type="ARBA" id="ARBA00012646"/>
    </source>
</evidence>
<keyword evidence="6" id="KW-0479">Metal-binding</keyword>
<comment type="cofactor">
    <cofactor evidence="6">
        <name>Fe cation</name>
        <dbReference type="ChEBI" id="CHEBI:24875"/>
    </cofactor>
    <text evidence="6">Binds 2 iron ions per subunit.</text>
</comment>
<keyword evidence="5 6" id="KW-0408">Iron</keyword>
<evidence type="ECO:0000256" key="6">
    <source>
        <dbReference type="PIRSR" id="PIRSR000898-1"/>
    </source>
</evidence>
<dbReference type="RefSeq" id="WP_108633961.1">
    <property type="nucleotide sequence ID" value="NZ_QCXX01000003.1"/>
</dbReference>
<feature type="domain" description="Calcineurin-like phosphoesterase" evidence="7">
    <location>
        <begin position="53"/>
        <end position="263"/>
    </location>
</feature>
<evidence type="ECO:0000313" key="8">
    <source>
        <dbReference type="EMBL" id="PUV24033.1"/>
    </source>
</evidence>
<name>A0A363NTH5_9SPHI</name>
<feature type="binding site" evidence="6">
    <location>
        <position position="260"/>
    </location>
    <ligand>
        <name>Fe cation</name>
        <dbReference type="ChEBI" id="CHEBI:24875"/>
        <label>2</label>
    </ligand>
</feature>
<dbReference type="Pfam" id="PF00149">
    <property type="entry name" value="Metallophos"/>
    <property type="match status" value="1"/>
</dbReference>
<dbReference type="InterPro" id="IPR004843">
    <property type="entry name" value="Calcineurin-like_PHP"/>
</dbReference>
<dbReference type="Gene3D" id="3.60.21.10">
    <property type="match status" value="1"/>
</dbReference>
<dbReference type="GO" id="GO:0046872">
    <property type="term" value="F:metal ion binding"/>
    <property type="evidence" value="ECO:0007669"/>
    <property type="project" value="UniProtKB-KW"/>
</dbReference>
<dbReference type="GO" id="GO:0003993">
    <property type="term" value="F:acid phosphatase activity"/>
    <property type="evidence" value="ECO:0007669"/>
    <property type="project" value="UniProtKB-UniRule"/>
</dbReference>
<feature type="binding site" evidence="6">
    <location>
        <position position="92"/>
    </location>
    <ligand>
        <name>Fe cation</name>
        <dbReference type="ChEBI" id="CHEBI:24875"/>
        <label>2</label>
    </ligand>
</feature>
<evidence type="ECO:0000256" key="1">
    <source>
        <dbReference type="ARBA" id="ARBA00000032"/>
    </source>
</evidence>
<dbReference type="InterPro" id="IPR051558">
    <property type="entry name" value="Metallophosphoesterase_PAP"/>
</dbReference>
<organism evidence="8 9">
    <name type="scientific">Sphingobacterium athyrii</name>
    <dbReference type="NCBI Taxonomy" id="2152717"/>
    <lineage>
        <taxon>Bacteria</taxon>
        <taxon>Pseudomonadati</taxon>
        <taxon>Bacteroidota</taxon>
        <taxon>Sphingobacteriia</taxon>
        <taxon>Sphingobacteriales</taxon>
        <taxon>Sphingobacteriaceae</taxon>
        <taxon>Sphingobacterium</taxon>
    </lineage>
</organism>
<keyword evidence="3" id="KW-0732">Signal</keyword>
<evidence type="ECO:0000259" key="7">
    <source>
        <dbReference type="Pfam" id="PF00149"/>
    </source>
</evidence>
<dbReference type="PANTHER" id="PTHR10161:SF14">
    <property type="entry name" value="TARTRATE-RESISTANT ACID PHOSPHATASE TYPE 5"/>
    <property type="match status" value="1"/>
</dbReference>
<keyword evidence="4 5" id="KW-0378">Hydrolase</keyword>
<feature type="binding site" evidence="6">
    <location>
        <position position="262"/>
    </location>
    <ligand>
        <name>Fe cation</name>
        <dbReference type="ChEBI" id="CHEBI:24875"/>
        <label>1</label>
    </ligand>
</feature>
<dbReference type="EC" id="3.1.3.2" evidence="2 5"/>
<feature type="binding site" evidence="6">
    <location>
        <position position="130"/>
    </location>
    <ligand>
        <name>Fe cation</name>
        <dbReference type="ChEBI" id="CHEBI:24875"/>
        <label>2</label>
    </ligand>
</feature>
<dbReference type="OrthoDB" id="9809781at2"/>
<dbReference type="PIRSF" id="PIRSF000898">
    <property type="entry name" value="Acid_Ptase_5"/>
    <property type="match status" value="1"/>
</dbReference>
<dbReference type="AlphaFoldDB" id="A0A363NTH5"/>
<feature type="binding site" evidence="6">
    <location>
        <position position="95"/>
    </location>
    <ligand>
        <name>Fe cation</name>
        <dbReference type="ChEBI" id="CHEBI:24875"/>
        <label>1</label>
    </ligand>
</feature>
<dbReference type="Proteomes" id="UP000250831">
    <property type="component" value="Unassembled WGS sequence"/>
</dbReference>
<comment type="catalytic activity">
    <reaction evidence="1 5">
        <text>a phosphate monoester + H2O = an alcohol + phosphate</text>
        <dbReference type="Rhea" id="RHEA:15017"/>
        <dbReference type="ChEBI" id="CHEBI:15377"/>
        <dbReference type="ChEBI" id="CHEBI:30879"/>
        <dbReference type="ChEBI" id="CHEBI:43474"/>
        <dbReference type="ChEBI" id="CHEBI:67140"/>
        <dbReference type="EC" id="3.1.3.2"/>
    </reaction>
</comment>
<reference evidence="8 9" key="1">
    <citation type="submission" date="2018-04" db="EMBL/GenBank/DDBJ databases">
        <title>Sphingobacterium sp. M46 Genome.</title>
        <authorList>
            <person name="Cheng J."/>
            <person name="Li Y."/>
        </authorList>
    </citation>
    <scope>NUCLEOTIDE SEQUENCE [LARGE SCALE GENOMIC DNA]</scope>
    <source>
        <strain evidence="8 9">M46</strain>
    </source>
</reference>
<gene>
    <name evidence="8" type="ORF">DCO56_11710</name>
</gene>
<evidence type="ECO:0000256" key="4">
    <source>
        <dbReference type="ARBA" id="ARBA00022801"/>
    </source>
</evidence>
<keyword evidence="9" id="KW-1185">Reference proteome</keyword>
<evidence type="ECO:0000256" key="5">
    <source>
        <dbReference type="PIRNR" id="PIRNR000898"/>
    </source>
</evidence>
<proteinExistence type="predicted"/>
<evidence type="ECO:0000256" key="3">
    <source>
        <dbReference type="ARBA" id="ARBA00022729"/>
    </source>
</evidence>
<feature type="binding site" evidence="6">
    <location>
        <position position="59"/>
    </location>
    <ligand>
        <name>Fe cation</name>
        <dbReference type="ChEBI" id="CHEBI:24875"/>
        <label>1</label>
    </ligand>
</feature>